<dbReference type="Pfam" id="PF00067">
    <property type="entry name" value="p450"/>
    <property type="match status" value="1"/>
</dbReference>
<dbReference type="OrthoDB" id="9015631at2759"/>
<dbReference type="InterPro" id="IPR001128">
    <property type="entry name" value="Cyt_P450"/>
</dbReference>
<feature type="transmembrane region" description="Helical" evidence="7">
    <location>
        <begin position="6"/>
        <end position="28"/>
    </location>
</feature>
<dbReference type="AlphaFoldDB" id="A0A6P8S541"/>
<evidence type="ECO:0000256" key="2">
    <source>
        <dbReference type="ARBA" id="ARBA00022617"/>
    </source>
</evidence>
<dbReference type="InParanoid" id="A0A6P8S541"/>
<dbReference type="KEGG" id="gsh:117365690"/>
<keyword evidence="6" id="KW-0503">Monooxygenase</keyword>
<keyword evidence="5" id="KW-0408">Iron</keyword>
<dbReference type="GO" id="GO:0005506">
    <property type="term" value="F:iron ion binding"/>
    <property type="evidence" value="ECO:0007669"/>
    <property type="project" value="InterPro"/>
</dbReference>
<keyword evidence="7" id="KW-0472">Membrane</keyword>
<dbReference type="GO" id="GO:0042446">
    <property type="term" value="P:hormone biosynthetic process"/>
    <property type="evidence" value="ECO:0007669"/>
    <property type="project" value="TreeGrafter"/>
</dbReference>
<dbReference type="GeneID" id="117365690"/>
<organism evidence="8 9">
    <name type="scientific">Geotrypetes seraphini</name>
    <name type="common">Gaboon caecilian</name>
    <name type="synonym">Caecilia seraphini</name>
    <dbReference type="NCBI Taxonomy" id="260995"/>
    <lineage>
        <taxon>Eukaryota</taxon>
        <taxon>Metazoa</taxon>
        <taxon>Chordata</taxon>
        <taxon>Craniata</taxon>
        <taxon>Vertebrata</taxon>
        <taxon>Euteleostomi</taxon>
        <taxon>Amphibia</taxon>
        <taxon>Gymnophiona</taxon>
        <taxon>Geotrypetes</taxon>
    </lineage>
</organism>
<gene>
    <name evidence="9" type="primary">LOC117365690</name>
</gene>
<dbReference type="GO" id="GO:0020037">
    <property type="term" value="F:heme binding"/>
    <property type="evidence" value="ECO:0007669"/>
    <property type="project" value="InterPro"/>
</dbReference>
<protein>
    <submittedName>
        <fullName evidence="9">Cytochrome P450 2U1-like</fullName>
    </submittedName>
</protein>
<evidence type="ECO:0000256" key="7">
    <source>
        <dbReference type="SAM" id="Phobius"/>
    </source>
</evidence>
<dbReference type="InterPro" id="IPR036396">
    <property type="entry name" value="Cyt_P450_sf"/>
</dbReference>
<evidence type="ECO:0000256" key="4">
    <source>
        <dbReference type="ARBA" id="ARBA00023002"/>
    </source>
</evidence>
<keyword evidence="7" id="KW-0812">Transmembrane</keyword>
<keyword evidence="4" id="KW-0560">Oxidoreductase</keyword>
<keyword evidence="8" id="KW-1185">Reference proteome</keyword>
<evidence type="ECO:0000256" key="3">
    <source>
        <dbReference type="ARBA" id="ARBA00022723"/>
    </source>
</evidence>
<evidence type="ECO:0000256" key="5">
    <source>
        <dbReference type="ARBA" id="ARBA00023004"/>
    </source>
</evidence>
<dbReference type="PANTHER" id="PTHR24289">
    <property type="entry name" value="STEROID 17-ALPHA-HYDROXYLASE/17,20 LYASE"/>
    <property type="match status" value="1"/>
</dbReference>
<evidence type="ECO:0000313" key="9">
    <source>
        <dbReference type="RefSeq" id="XP_033812258.1"/>
    </source>
</evidence>
<sequence length="128" mass="14745">MSWRAIVPVHIFLTALVDIYGSIFRLFVGKHMVVFINDFETLKDAMVNYAEVFSDRPDLPEIILISKRKGRRVCLGEQLAKMEVFLMFVNLLQTFIFRLSDETNKPSLKGRFGLTLAPFPFNVTISSR</sequence>
<evidence type="ECO:0000256" key="6">
    <source>
        <dbReference type="ARBA" id="ARBA00023033"/>
    </source>
</evidence>
<reference evidence="9" key="1">
    <citation type="submission" date="2025-08" db="UniProtKB">
        <authorList>
            <consortium name="RefSeq"/>
        </authorList>
    </citation>
    <scope>IDENTIFICATION</scope>
</reference>
<evidence type="ECO:0000256" key="1">
    <source>
        <dbReference type="ARBA" id="ARBA00010617"/>
    </source>
</evidence>
<dbReference type="Gene3D" id="1.10.630.10">
    <property type="entry name" value="Cytochrome P450"/>
    <property type="match status" value="2"/>
</dbReference>
<dbReference type="PRINTS" id="PR00463">
    <property type="entry name" value="EP450I"/>
</dbReference>
<accession>A0A6P8S541</accession>
<dbReference type="Proteomes" id="UP000515159">
    <property type="component" value="Chromosome 1"/>
</dbReference>
<keyword evidence="3" id="KW-0479">Metal-binding</keyword>
<dbReference type="GO" id="GO:0042448">
    <property type="term" value="P:progesterone metabolic process"/>
    <property type="evidence" value="ECO:0007669"/>
    <property type="project" value="TreeGrafter"/>
</dbReference>
<proteinExistence type="inferred from homology"/>
<name>A0A6P8S541_GEOSA</name>
<dbReference type="GO" id="GO:0004508">
    <property type="term" value="F:steroid 17-alpha-monooxygenase activity"/>
    <property type="evidence" value="ECO:0007669"/>
    <property type="project" value="TreeGrafter"/>
</dbReference>
<keyword evidence="7" id="KW-1133">Transmembrane helix</keyword>
<dbReference type="RefSeq" id="XP_033812258.1">
    <property type="nucleotide sequence ID" value="XM_033956367.1"/>
</dbReference>
<comment type="similarity">
    <text evidence="1">Belongs to the cytochrome P450 family.</text>
</comment>
<dbReference type="InterPro" id="IPR002401">
    <property type="entry name" value="Cyt_P450_E_grp-I"/>
</dbReference>
<keyword evidence="2" id="KW-0349">Heme</keyword>
<dbReference type="PANTHER" id="PTHR24289:SF1">
    <property type="entry name" value="STEROID 17-ALPHA-HYDROXYLASE_17,20 LYASE"/>
    <property type="match status" value="1"/>
</dbReference>
<dbReference type="SUPFAM" id="SSF48264">
    <property type="entry name" value="Cytochrome P450"/>
    <property type="match status" value="2"/>
</dbReference>
<evidence type="ECO:0000313" key="8">
    <source>
        <dbReference type="Proteomes" id="UP000515159"/>
    </source>
</evidence>